<reference evidence="4" key="1">
    <citation type="submission" date="2017-06" db="EMBL/GenBank/DDBJ databases">
        <title>Genome analysis of Fimbriiglobus ruber SP5, the first member of the order Planctomycetales with confirmed chitinolytic capability.</title>
        <authorList>
            <person name="Ravin N.V."/>
            <person name="Rakitin A.L."/>
            <person name="Ivanova A.A."/>
            <person name="Beletsky A.V."/>
            <person name="Kulichevskaya I.S."/>
            <person name="Mardanov A.V."/>
            <person name="Dedysh S.N."/>
        </authorList>
    </citation>
    <scope>NUCLEOTIDE SEQUENCE [LARGE SCALE GENOMIC DNA]</scope>
    <source>
        <strain evidence="4">SP5</strain>
    </source>
</reference>
<dbReference type="Gene3D" id="3.40.50.1240">
    <property type="entry name" value="Phosphoglycerate mutase-like"/>
    <property type="match status" value="1"/>
</dbReference>
<dbReference type="PANTHER" id="PTHR48100:SF1">
    <property type="entry name" value="HISTIDINE PHOSPHATASE FAMILY PROTEIN-RELATED"/>
    <property type="match status" value="1"/>
</dbReference>
<keyword evidence="4" id="KW-1185">Reference proteome</keyword>
<dbReference type="Proteomes" id="UP000214646">
    <property type="component" value="Unassembled WGS sequence"/>
</dbReference>
<gene>
    <name evidence="3" type="ORF">FRUB_02232</name>
</gene>
<protein>
    <submittedName>
        <fullName evidence="3">Histidine phosphatase family protein</fullName>
    </submittedName>
</protein>
<dbReference type="InterPro" id="IPR029033">
    <property type="entry name" value="His_PPase_superfam"/>
</dbReference>
<evidence type="ECO:0000313" key="4">
    <source>
        <dbReference type="Proteomes" id="UP000214646"/>
    </source>
</evidence>
<dbReference type="Pfam" id="PF00300">
    <property type="entry name" value="His_Phos_1"/>
    <property type="match status" value="1"/>
</dbReference>
<evidence type="ECO:0000256" key="2">
    <source>
        <dbReference type="PIRSR" id="PIRSR613078-2"/>
    </source>
</evidence>
<dbReference type="AlphaFoldDB" id="A0A225DS69"/>
<accession>A0A225DS69</accession>
<dbReference type="GO" id="GO:0016791">
    <property type="term" value="F:phosphatase activity"/>
    <property type="evidence" value="ECO:0007669"/>
    <property type="project" value="TreeGrafter"/>
</dbReference>
<name>A0A225DS69_9BACT</name>
<evidence type="ECO:0000256" key="1">
    <source>
        <dbReference type="PIRSR" id="PIRSR613078-1"/>
    </source>
</evidence>
<feature type="binding site" evidence="2">
    <location>
        <position position="60"/>
    </location>
    <ligand>
        <name>substrate</name>
    </ligand>
</feature>
<dbReference type="CDD" id="cd07067">
    <property type="entry name" value="HP_PGM_like"/>
    <property type="match status" value="1"/>
</dbReference>
<proteinExistence type="predicted"/>
<dbReference type="RefSeq" id="WP_088253595.1">
    <property type="nucleotide sequence ID" value="NZ_NIDE01000003.1"/>
</dbReference>
<dbReference type="EMBL" id="NIDE01000003">
    <property type="protein sequence ID" value="OWK44300.1"/>
    <property type="molecule type" value="Genomic_DNA"/>
</dbReference>
<organism evidence="3 4">
    <name type="scientific">Fimbriiglobus ruber</name>
    <dbReference type="NCBI Taxonomy" id="1908690"/>
    <lineage>
        <taxon>Bacteria</taxon>
        <taxon>Pseudomonadati</taxon>
        <taxon>Planctomycetota</taxon>
        <taxon>Planctomycetia</taxon>
        <taxon>Gemmatales</taxon>
        <taxon>Gemmataceae</taxon>
        <taxon>Fimbriiglobus</taxon>
    </lineage>
</organism>
<comment type="caution">
    <text evidence="3">The sequence shown here is derived from an EMBL/GenBank/DDBJ whole genome shotgun (WGS) entry which is preliminary data.</text>
</comment>
<dbReference type="SMART" id="SM00855">
    <property type="entry name" value="PGAM"/>
    <property type="match status" value="1"/>
</dbReference>
<feature type="active site" description="Tele-phosphohistidine intermediate" evidence="1">
    <location>
        <position position="12"/>
    </location>
</feature>
<evidence type="ECO:0000313" key="3">
    <source>
        <dbReference type="EMBL" id="OWK44300.1"/>
    </source>
</evidence>
<dbReference type="SUPFAM" id="SSF53254">
    <property type="entry name" value="Phosphoglycerate mutase-like"/>
    <property type="match status" value="1"/>
</dbReference>
<sequence length="225" mass="23540">MSLPSRVWLLRHAETATPTVFHGAESDVGLSELGRQQATAGAEWFRPLAPTVVVSSGMRRAIDTAAPIAAACGVPHHIEPDLHERRVGAMCGTSFSAHAGPWAETVTRWSARDTAYTTPGAESFDDLKVRLLAAWERVTTAYPGGRVVVVAHGVVCKTLLLSVLDGWDVSGWGKLGKVANLAVSDLIPAGGVWHADGLLTVPPQVAALSAGLPTGIGNLANKSEA</sequence>
<dbReference type="OrthoDB" id="9782128at2"/>
<dbReference type="GO" id="GO:0005737">
    <property type="term" value="C:cytoplasm"/>
    <property type="evidence" value="ECO:0007669"/>
    <property type="project" value="TreeGrafter"/>
</dbReference>
<dbReference type="InterPro" id="IPR050275">
    <property type="entry name" value="PGM_Phosphatase"/>
</dbReference>
<dbReference type="PANTHER" id="PTHR48100">
    <property type="entry name" value="BROAD-SPECIFICITY PHOSPHATASE YOR283W-RELATED"/>
    <property type="match status" value="1"/>
</dbReference>
<feature type="active site" description="Proton donor/acceptor" evidence="1">
    <location>
        <position position="84"/>
    </location>
</feature>
<dbReference type="InterPro" id="IPR013078">
    <property type="entry name" value="His_Pase_superF_clade-1"/>
</dbReference>